<evidence type="ECO:0000313" key="1">
    <source>
        <dbReference type="EMBL" id="CAA9564512.1"/>
    </source>
</evidence>
<organism evidence="1">
    <name type="scientific">uncultured Thermomicrobiales bacterium</name>
    <dbReference type="NCBI Taxonomy" id="1645740"/>
    <lineage>
        <taxon>Bacteria</taxon>
        <taxon>Pseudomonadati</taxon>
        <taxon>Thermomicrobiota</taxon>
        <taxon>Thermomicrobia</taxon>
        <taxon>Thermomicrobiales</taxon>
        <taxon>environmental samples</taxon>
    </lineage>
</organism>
<dbReference type="AlphaFoldDB" id="A0A6J4V1U9"/>
<dbReference type="InterPro" id="IPR014729">
    <property type="entry name" value="Rossmann-like_a/b/a_fold"/>
</dbReference>
<name>A0A6J4V1U9_9BACT</name>
<proteinExistence type="predicted"/>
<reference evidence="1" key="1">
    <citation type="submission" date="2020-02" db="EMBL/GenBank/DDBJ databases">
        <authorList>
            <person name="Meier V. D."/>
        </authorList>
    </citation>
    <scope>NUCLEOTIDE SEQUENCE</scope>
    <source>
        <strain evidence="1">AVDCRST_MAG88</strain>
    </source>
</reference>
<dbReference type="Gene3D" id="3.40.50.620">
    <property type="entry name" value="HUPs"/>
    <property type="match status" value="1"/>
</dbReference>
<dbReference type="EMBL" id="CADCWM010000501">
    <property type="protein sequence ID" value="CAA9564512.1"/>
    <property type="molecule type" value="Genomic_DNA"/>
</dbReference>
<protein>
    <submittedName>
        <fullName evidence="1">Uncharacterized protein</fullName>
    </submittedName>
</protein>
<accession>A0A6J4V1U9</accession>
<sequence length="66" mass="6956">MTHVLIATDGSSQSLTAARYVRALVNPAAIERITVVAVVRPLAAVPFALDFGEDRLTQAGGGELDY</sequence>
<gene>
    <name evidence="1" type="ORF">AVDCRST_MAG88-1776</name>
</gene>